<comment type="subcellular location">
    <subcellularLocation>
        <location evidence="1">Membrane</location>
        <topology evidence="1">Multi-pass membrane protein</topology>
    </subcellularLocation>
</comment>
<evidence type="ECO:0000256" key="2">
    <source>
        <dbReference type="ARBA" id="ARBA00022692"/>
    </source>
</evidence>
<protein>
    <submittedName>
        <fullName evidence="12">Bombesin receptor subtype-3</fullName>
    </submittedName>
</protein>
<feature type="domain" description="G-protein coupled receptors family 1 profile" evidence="10">
    <location>
        <begin position="39"/>
        <end position="299"/>
    </location>
</feature>
<dbReference type="PROSITE" id="PS00237">
    <property type="entry name" value="G_PROTEIN_RECEP_F1_1"/>
    <property type="match status" value="1"/>
</dbReference>
<reference evidence="11" key="1">
    <citation type="submission" date="2025-05" db="UniProtKB">
        <authorList>
            <consortium name="RefSeq"/>
        </authorList>
    </citation>
    <scope>NUCLEOTIDE SEQUENCE [LARGE SCALE GENOMIC DNA]</scope>
</reference>
<dbReference type="RefSeq" id="XP_065643161.1">
    <property type="nucleotide sequence ID" value="XM_065787089.1"/>
</dbReference>
<dbReference type="GeneID" id="124810323"/>
<reference evidence="12" key="2">
    <citation type="submission" date="2025-08" db="UniProtKB">
        <authorList>
            <consortium name="RefSeq"/>
        </authorList>
    </citation>
    <scope>IDENTIFICATION</scope>
</reference>
<dbReference type="SUPFAM" id="SSF81321">
    <property type="entry name" value="Family A G protein-coupled receptor-like"/>
    <property type="match status" value="1"/>
</dbReference>
<evidence type="ECO:0000313" key="12">
    <source>
        <dbReference type="RefSeq" id="XP_065643161.1"/>
    </source>
</evidence>
<keyword evidence="4 8" id="KW-0297">G-protein coupled receptor</keyword>
<keyword evidence="5 9" id="KW-0472">Membrane</keyword>
<keyword evidence="2 8" id="KW-0812">Transmembrane</keyword>
<feature type="transmembrane region" description="Helical" evidence="9">
    <location>
        <begin position="61"/>
        <end position="84"/>
    </location>
</feature>
<organism evidence="11 12">
    <name type="scientific">Hydra vulgaris</name>
    <name type="common">Hydra</name>
    <name type="synonym">Hydra attenuata</name>
    <dbReference type="NCBI Taxonomy" id="6087"/>
    <lineage>
        <taxon>Eukaryota</taxon>
        <taxon>Metazoa</taxon>
        <taxon>Cnidaria</taxon>
        <taxon>Hydrozoa</taxon>
        <taxon>Hydroidolina</taxon>
        <taxon>Anthoathecata</taxon>
        <taxon>Aplanulata</taxon>
        <taxon>Hydridae</taxon>
        <taxon>Hydra</taxon>
    </lineage>
</organism>
<evidence type="ECO:0000256" key="5">
    <source>
        <dbReference type="ARBA" id="ARBA00023136"/>
    </source>
</evidence>
<feature type="transmembrane region" description="Helical" evidence="9">
    <location>
        <begin position="24"/>
        <end position="49"/>
    </location>
</feature>
<dbReference type="CDD" id="cd00637">
    <property type="entry name" value="7tm_classA_rhodopsin-like"/>
    <property type="match status" value="1"/>
</dbReference>
<feature type="transmembrane region" description="Helical" evidence="9">
    <location>
        <begin position="235"/>
        <end position="260"/>
    </location>
</feature>
<dbReference type="PANTHER" id="PTHR45695">
    <property type="entry name" value="LEUCOKININ RECEPTOR-RELATED"/>
    <property type="match status" value="1"/>
</dbReference>
<keyword evidence="7 8" id="KW-0807">Transducer</keyword>
<feature type="transmembrane region" description="Helical" evidence="9">
    <location>
        <begin position="143"/>
        <end position="162"/>
    </location>
</feature>
<dbReference type="InterPro" id="IPR017452">
    <property type="entry name" value="GPCR_Rhodpsn_7TM"/>
</dbReference>
<evidence type="ECO:0000259" key="10">
    <source>
        <dbReference type="PROSITE" id="PS50262"/>
    </source>
</evidence>
<name>A0ABM4B2V9_HYDVU</name>
<gene>
    <name evidence="12" type="primary">LOC124810323</name>
</gene>
<proteinExistence type="inferred from homology"/>
<dbReference type="PROSITE" id="PS50262">
    <property type="entry name" value="G_PROTEIN_RECEP_F1_2"/>
    <property type="match status" value="1"/>
</dbReference>
<evidence type="ECO:0000313" key="11">
    <source>
        <dbReference type="Proteomes" id="UP001652625"/>
    </source>
</evidence>
<dbReference type="PRINTS" id="PR00237">
    <property type="entry name" value="GPCRRHODOPSN"/>
</dbReference>
<evidence type="ECO:0000256" key="6">
    <source>
        <dbReference type="ARBA" id="ARBA00023170"/>
    </source>
</evidence>
<evidence type="ECO:0000256" key="9">
    <source>
        <dbReference type="SAM" id="Phobius"/>
    </source>
</evidence>
<evidence type="ECO:0000256" key="4">
    <source>
        <dbReference type="ARBA" id="ARBA00023040"/>
    </source>
</evidence>
<dbReference type="Pfam" id="PF00001">
    <property type="entry name" value="7tm_1"/>
    <property type="match status" value="1"/>
</dbReference>
<evidence type="ECO:0000256" key="7">
    <source>
        <dbReference type="ARBA" id="ARBA00023224"/>
    </source>
</evidence>
<sequence length="385" mass="44654">MITNFTEISTSRPSTIENITSQRLLVIAFTLILSIGVVGNAFVIYTFGVKLKSNHRSTTELLTLYLGVIDLLSSFLNPSFFIYLTIIDYRRWHFGKIGCKIIPTLGPIMTSISSGLLLILAIDRYLAVVTPFRRKLTHTNVTIAFIINIFLSIISYTHYAFALNFDPKSKKCGFPDGSLYSFGIPNCIFIILRLSIFATVFSFTNIKIFQVLKKCNVNLKRIEDQDERFQKLKKIMVILLTMGVVFTLLIFPRELFYLYYNILCFKTKNCKEPSVTSNEINSWLKVAHTANSCANVFIYSHMLTVYRKQVIRTFSNLRKLKKVFSRETFSVSPKSFINKRRQYLPCNYKQQYTKVLLIPNEDFKDSSEVIFFQRAQQWKFKKIIV</sequence>
<dbReference type="Gene3D" id="1.20.1070.10">
    <property type="entry name" value="Rhodopsin 7-helix transmembrane proteins"/>
    <property type="match status" value="1"/>
</dbReference>
<evidence type="ECO:0000256" key="1">
    <source>
        <dbReference type="ARBA" id="ARBA00004141"/>
    </source>
</evidence>
<feature type="transmembrane region" description="Helical" evidence="9">
    <location>
        <begin position="182"/>
        <end position="204"/>
    </location>
</feature>
<accession>A0ABM4B2V9</accession>
<dbReference type="Proteomes" id="UP001652625">
    <property type="component" value="Chromosome 01"/>
</dbReference>
<keyword evidence="3 9" id="KW-1133">Transmembrane helix</keyword>
<keyword evidence="6 8" id="KW-0675">Receptor</keyword>
<keyword evidence="11" id="KW-1185">Reference proteome</keyword>
<evidence type="ECO:0000256" key="3">
    <source>
        <dbReference type="ARBA" id="ARBA00022989"/>
    </source>
</evidence>
<dbReference type="PANTHER" id="PTHR45695:SF9">
    <property type="entry name" value="LEUCOKININ RECEPTOR"/>
    <property type="match status" value="1"/>
</dbReference>
<dbReference type="InterPro" id="IPR000276">
    <property type="entry name" value="GPCR_Rhodpsn"/>
</dbReference>
<evidence type="ECO:0000256" key="8">
    <source>
        <dbReference type="RuleBase" id="RU000688"/>
    </source>
</evidence>
<comment type="similarity">
    <text evidence="8">Belongs to the G-protein coupled receptor 1 family.</text>
</comment>